<dbReference type="KEGG" id="cbq:AL705_03020"/>
<dbReference type="EMBL" id="CP012390">
    <property type="protein sequence ID" value="ALE18806.1"/>
    <property type="molecule type" value="Genomic_DNA"/>
</dbReference>
<sequence>MSENKNTPTPQAVEPADRGQTVIADVVVGKVAGIAAREVPGVYDLGTGAARFAGSLRERIPGSNTDVQQGISVEVGETEAAVDVDIVAEYGVAIHQLAGAIRKNIISAVEGMTGLKVNEVNVSVLDIHLPEEDKREEEKQASRVN</sequence>
<reference evidence="2 3" key="1">
    <citation type="journal article" date="2015" name="Genome Announc.">
        <title>Complete Genome Sequences for Two Strains of a Novel Fastidious, Partially Acid-Fast, Gram-Positive Corynebacterineae Bacterium, Derived from Human Clinical Samples.</title>
        <authorList>
            <person name="Nicholson A.C."/>
            <person name="Bell M."/>
            <person name="Humrighouse B.W."/>
            <person name="McQuiston J.R."/>
        </authorList>
    </citation>
    <scope>NUCLEOTIDE SEQUENCE [LARGE SCALE GENOMIC DNA]</scope>
    <source>
        <strain evidence="2 3">X1698</strain>
    </source>
</reference>
<name>A0A0M4MXB1_9ACTN</name>
<dbReference type="PATRIC" id="fig|1562462.4.peg.616"/>
<evidence type="ECO:0000313" key="3">
    <source>
        <dbReference type="Proteomes" id="UP000068137"/>
    </source>
</evidence>
<proteinExistence type="inferred from homology"/>
<organism evidence="2 3">
    <name type="scientific">Lawsonella clevelandensis</name>
    <dbReference type="NCBI Taxonomy" id="1528099"/>
    <lineage>
        <taxon>Bacteria</taxon>
        <taxon>Bacillati</taxon>
        <taxon>Actinomycetota</taxon>
        <taxon>Actinomycetes</taxon>
        <taxon>Mycobacteriales</taxon>
        <taxon>Lawsonellaceae</taxon>
        <taxon>Lawsonella</taxon>
    </lineage>
</organism>
<dbReference type="RefSeq" id="WP_053961753.1">
    <property type="nucleotide sequence ID" value="NZ_CP012390.1"/>
</dbReference>
<evidence type="ECO:0000256" key="1">
    <source>
        <dbReference type="ARBA" id="ARBA00005721"/>
    </source>
</evidence>
<dbReference type="Pfam" id="PF03780">
    <property type="entry name" value="Asp23"/>
    <property type="match status" value="1"/>
</dbReference>
<evidence type="ECO:0000313" key="2">
    <source>
        <dbReference type="EMBL" id="ALE18806.1"/>
    </source>
</evidence>
<dbReference type="Proteomes" id="UP000068137">
    <property type="component" value="Chromosome"/>
</dbReference>
<dbReference type="STRING" id="1528099.AL705_03020"/>
<protein>
    <recommendedName>
        <fullName evidence="4">Asp23/Gls24 family envelope stress response protein</fullName>
    </recommendedName>
</protein>
<dbReference type="AlphaFoldDB" id="A0A0M4MXB1"/>
<dbReference type="PANTHER" id="PTHR34297:SF3">
    <property type="entry name" value="ALKALINE SHOCK PROTEIN 23"/>
    <property type="match status" value="1"/>
</dbReference>
<accession>A0A0M4MXB1</accession>
<dbReference type="PANTHER" id="PTHR34297">
    <property type="entry name" value="HYPOTHETICAL CYTOSOLIC PROTEIN-RELATED"/>
    <property type="match status" value="1"/>
</dbReference>
<gene>
    <name evidence="2" type="ORF">AL705_03020</name>
</gene>
<dbReference type="InterPro" id="IPR005531">
    <property type="entry name" value="Asp23"/>
</dbReference>
<evidence type="ECO:0008006" key="4">
    <source>
        <dbReference type="Google" id="ProtNLM"/>
    </source>
</evidence>
<comment type="similarity">
    <text evidence="1">Belongs to the asp23 family.</text>
</comment>